<sequence>MNKLTIPQIWIISGVLSAIIALTLWFTINDPKNKEIATQDTRYKDRQSVADRKPMADKGYKDALVKVAAAKADWGRYERRFMPTINISNLYTAWQQIQKEQLYVLGPKLDKFIRADKGVQIVQANYSLYSPPDDPNQSNSPLFADNKGAVTVSGNFDAILRHVERWNNFDRLVLVTGFSLQGNSPRLLGSYNFQVFEFTQGDKAGPTFPAASGGAGGGMGGGAMGMGGGMPPGMMSGSLSGSGMPPMAGGGAPSGAGAAGTAGPGGGAPLD</sequence>
<dbReference type="EMBL" id="JACHGW010000001">
    <property type="protein sequence ID" value="MBB6049516.1"/>
    <property type="molecule type" value="Genomic_DNA"/>
</dbReference>
<proteinExistence type="predicted"/>
<feature type="region of interest" description="Disordered" evidence="1">
    <location>
        <begin position="236"/>
        <end position="271"/>
    </location>
</feature>
<accession>A0A7W9W5X1</accession>
<keyword evidence="2" id="KW-0812">Transmembrane</keyword>
<dbReference type="RefSeq" id="WP_184193115.1">
    <property type="nucleotide sequence ID" value="NZ_JACHGW010000001.1"/>
</dbReference>
<feature type="compositionally biased region" description="Low complexity" evidence="1">
    <location>
        <begin position="236"/>
        <end position="247"/>
    </location>
</feature>
<keyword evidence="4" id="KW-1185">Reference proteome</keyword>
<dbReference type="Proteomes" id="UP000520814">
    <property type="component" value="Unassembled WGS sequence"/>
</dbReference>
<evidence type="ECO:0000313" key="3">
    <source>
        <dbReference type="EMBL" id="MBB6049516.1"/>
    </source>
</evidence>
<feature type="compositionally biased region" description="Gly residues" evidence="1">
    <location>
        <begin position="248"/>
        <end position="271"/>
    </location>
</feature>
<dbReference type="AlphaFoldDB" id="A0A7W9W5X1"/>
<evidence type="ECO:0000256" key="2">
    <source>
        <dbReference type="SAM" id="Phobius"/>
    </source>
</evidence>
<keyword evidence="2" id="KW-0472">Membrane</keyword>
<reference evidence="3 4" key="1">
    <citation type="submission" date="2020-08" db="EMBL/GenBank/DDBJ databases">
        <title>Genomic Encyclopedia of Type Strains, Phase IV (KMG-IV): sequencing the most valuable type-strain genomes for metagenomic binning, comparative biology and taxonomic classification.</title>
        <authorList>
            <person name="Goeker M."/>
        </authorList>
    </citation>
    <scope>NUCLEOTIDE SEQUENCE [LARGE SCALE GENOMIC DNA]</scope>
    <source>
        <strain evidence="3 4">DSM 23562</strain>
    </source>
</reference>
<evidence type="ECO:0000256" key="1">
    <source>
        <dbReference type="SAM" id="MobiDB-lite"/>
    </source>
</evidence>
<keyword evidence="2" id="KW-1133">Transmembrane helix</keyword>
<comment type="caution">
    <text evidence="3">The sequence shown here is derived from an EMBL/GenBank/DDBJ whole genome shotgun (WGS) entry which is preliminary data.</text>
</comment>
<gene>
    <name evidence="3" type="ORF">HNQ39_001278</name>
</gene>
<protein>
    <submittedName>
        <fullName evidence="3">Uncharacterized protein</fullName>
    </submittedName>
</protein>
<evidence type="ECO:0000313" key="4">
    <source>
        <dbReference type="Proteomes" id="UP000520814"/>
    </source>
</evidence>
<feature type="transmembrane region" description="Helical" evidence="2">
    <location>
        <begin position="9"/>
        <end position="28"/>
    </location>
</feature>
<name>A0A7W9W5X1_ARMRO</name>
<organism evidence="3 4">
    <name type="scientific">Armatimonas rosea</name>
    <dbReference type="NCBI Taxonomy" id="685828"/>
    <lineage>
        <taxon>Bacteria</taxon>
        <taxon>Bacillati</taxon>
        <taxon>Armatimonadota</taxon>
        <taxon>Armatimonadia</taxon>
        <taxon>Armatimonadales</taxon>
        <taxon>Armatimonadaceae</taxon>
        <taxon>Armatimonas</taxon>
    </lineage>
</organism>